<accession>A0A7X9LD77</accession>
<name>A0A7X9LD77_STRRT</name>
<proteinExistence type="predicted"/>
<dbReference type="SUPFAM" id="SSF63825">
    <property type="entry name" value="YWTD domain"/>
    <property type="match status" value="1"/>
</dbReference>
<dbReference type="AlphaFoldDB" id="A0A7X9LD77"/>
<sequence>MIVLVAAVLALGAYWYFLGQHQVKKTLVKGTNTNPVSYTDKDFMTELKKRYPKVYSHLDVSGEQSHYIIPGLEQTQAIVHSGQSKGQLAISKDMDPQGMAVIENKYILVSAYSKSKKYNSVLWLIDKKTGKYIKTLALDDIDHVGAITYDEEHHRLWVATIDKAGDAQVEALNLATIENYDLNKSKKAIAFDYSTDLSGIKLTSYMTYHKGTLYVGYFDKNSNGTLAAFPMDDKGSLQANGDKPNEVAPSKTWPTYDRIQGISFYEDKILLSQSYGAQNSKLFIFDNKLDDPSFDLDKGDAIASMTLPPYLEQIIGRNDKVYLLFESASHKYRNNKSIFHMDHVIKIKIEDLYKK</sequence>
<gene>
    <name evidence="1" type="ORF">HHO37_05375</name>
</gene>
<dbReference type="Proteomes" id="UP000532121">
    <property type="component" value="Unassembled WGS sequence"/>
</dbReference>
<evidence type="ECO:0000313" key="1">
    <source>
        <dbReference type="EMBL" id="NMD49110.1"/>
    </source>
</evidence>
<dbReference type="EMBL" id="JABASA010000009">
    <property type="protein sequence ID" value="NMD49110.1"/>
    <property type="molecule type" value="Genomic_DNA"/>
</dbReference>
<organism evidence="1 2">
    <name type="scientific">Streptococcus ratti</name>
    <dbReference type="NCBI Taxonomy" id="1341"/>
    <lineage>
        <taxon>Bacteria</taxon>
        <taxon>Bacillati</taxon>
        <taxon>Bacillota</taxon>
        <taxon>Bacilli</taxon>
        <taxon>Lactobacillales</taxon>
        <taxon>Streptococcaceae</taxon>
        <taxon>Streptococcus</taxon>
    </lineage>
</organism>
<evidence type="ECO:0000313" key="2">
    <source>
        <dbReference type="Proteomes" id="UP000532121"/>
    </source>
</evidence>
<comment type="caution">
    <text evidence="1">The sequence shown here is derived from an EMBL/GenBank/DDBJ whole genome shotgun (WGS) entry which is preliminary data.</text>
</comment>
<reference evidence="1 2" key="1">
    <citation type="submission" date="2020-04" db="EMBL/GenBank/DDBJ databases">
        <title>MicrobeNet Type strains.</title>
        <authorList>
            <person name="Nicholson A.C."/>
        </authorList>
    </citation>
    <scope>NUCLEOTIDE SEQUENCE [LARGE SCALE GENOMIC DNA]</scope>
    <source>
        <strain evidence="1 2">DSM 22768</strain>
    </source>
</reference>
<protein>
    <submittedName>
        <fullName evidence="1">Uncharacterized protein</fullName>
    </submittedName>
</protein>
<dbReference type="RefSeq" id="WP_193523457.1">
    <property type="nucleotide sequence ID" value="NZ_JABASA010000009.1"/>
</dbReference>